<keyword evidence="2" id="KW-0472">Membrane</keyword>
<gene>
    <name evidence="3" type="ORF">UFOPK1767_00080</name>
</gene>
<organism evidence="3">
    <name type="scientific">freshwater metagenome</name>
    <dbReference type="NCBI Taxonomy" id="449393"/>
    <lineage>
        <taxon>unclassified sequences</taxon>
        <taxon>metagenomes</taxon>
        <taxon>ecological metagenomes</taxon>
    </lineage>
</organism>
<accession>A0A6J6EZ04</accession>
<evidence type="ECO:0000256" key="1">
    <source>
        <dbReference type="SAM" id="MobiDB-lite"/>
    </source>
</evidence>
<reference evidence="3" key="1">
    <citation type="submission" date="2020-05" db="EMBL/GenBank/DDBJ databases">
        <authorList>
            <person name="Chiriac C."/>
            <person name="Salcher M."/>
            <person name="Ghai R."/>
            <person name="Kavagutti S V."/>
        </authorList>
    </citation>
    <scope>NUCLEOTIDE SEQUENCE</scope>
</reference>
<proteinExistence type="predicted"/>
<name>A0A6J6EZ04_9ZZZZ</name>
<keyword evidence="2" id="KW-1133">Transmembrane helix</keyword>
<dbReference type="EMBL" id="CAEZTZ010000004">
    <property type="protein sequence ID" value="CAB4577868.1"/>
    <property type="molecule type" value="Genomic_DNA"/>
</dbReference>
<keyword evidence="2" id="KW-0812">Transmembrane</keyword>
<evidence type="ECO:0000313" key="3">
    <source>
        <dbReference type="EMBL" id="CAB4577868.1"/>
    </source>
</evidence>
<feature type="region of interest" description="Disordered" evidence="1">
    <location>
        <begin position="163"/>
        <end position="187"/>
    </location>
</feature>
<sequence length="187" mass="19307">MTSVSSQTAPRLRPVSSVRALPTLTTAAKIRAIFSGRNVTIIVVSIVLLIVGRLVLSVAIDANAYAIAAKAQESQNLGRDAQLIGEQLNVLNSPQHLSSVAQGLGMISNARPAYLRISDGKVWGNPYVGGQGSIDRTTIANSLESALISKSTMRGVASVEGVSGGAESVKTTTTVTSTSGIPAPNTH</sequence>
<feature type="transmembrane region" description="Helical" evidence="2">
    <location>
        <begin position="39"/>
        <end position="60"/>
    </location>
</feature>
<dbReference type="AlphaFoldDB" id="A0A6J6EZ04"/>
<protein>
    <submittedName>
        <fullName evidence="3">Unannotated protein</fullName>
    </submittedName>
</protein>
<feature type="compositionally biased region" description="Low complexity" evidence="1">
    <location>
        <begin position="163"/>
        <end position="179"/>
    </location>
</feature>
<evidence type="ECO:0000256" key="2">
    <source>
        <dbReference type="SAM" id="Phobius"/>
    </source>
</evidence>